<sequence>MCITPIPRSPHSRFAAFLDSNEDGTLSPSSPSVALPPSSDDFAPPSTEEYILSGTVAPSLITPPSIDDEGLGLCLQPHSADLPLARSPSPDDDGFQFLEVQLDPASCNLEVSEFLQLRLLRRRALSAERDARRAEAQYGQQVNEAAEKLNMPAGSDTTAVAEESEMNLGSGADDCMSDDDAARAWRHKLHCAMDMRAEARRVRKREKQRSKEVGALLDLKMARGPAPGRGAMRSLAQLVANMVLRRRDTFRPLANRKPGTPTPTHVPSSLSRCVSAEDLTEWVDMMEVEDDVACDA</sequence>
<name>A0A2H3J989_WOLCO</name>
<dbReference type="OrthoDB" id="3256408at2759"/>
<evidence type="ECO:0000313" key="2">
    <source>
        <dbReference type="EMBL" id="PCH38491.1"/>
    </source>
</evidence>
<dbReference type="EMBL" id="KB467942">
    <property type="protein sequence ID" value="PCH38491.1"/>
    <property type="molecule type" value="Genomic_DNA"/>
</dbReference>
<keyword evidence="3" id="KW-1185">Reference proteome</keyword>
<dbReference type="OMA" id="HVAMDMR"/>
<dbReference type="Proteomes" id="UP000218811">
    <property type="component" value="Unassembled WGS sequence"/>
</dbReference>
<evidence type="ECO:0000313" key="3">
    <source>
        <dbReference type="Proteomes" id="UP000218811"/>
    </source>
</evidence>
<feature type="region of interest" description="Disordered" evidence="1">
    <location>
        <begin position="20"/>
        <end position="44"/>
    </location>
</feature>
<feature type="compositionally biased region" description="Low complexity" evidence="1">
    <location>
        <begin position="27"/>
        <end position="39"/>
    </location>
</feature>
<reference evidence="2 3" key="1">
    <citation type="journal article" date="2012" name="Science">
        <title>The Paleozoic origin of enzymatic lignin decomposition reconstructed from 31 fungal genomes.</title>
        <authorList>
            <person name="Floudas D."/>
            <person name="Binder M."/>
            <person name="Riley R."/>
            <person name="Barry K."/>
            <person name="Blanchette R.A."/>
            <person name="Henrissat B."/>
            <person name="Martinez A.T."/>
            <person name="Otillar R."/>
            <person name="Spatafora J.W."/>
            <person name="Yadav J.S."/>
            <person name="Aerts A."/>
            <person name="Benoit I."/>
            <person name="Boyd A."/>
            <person name="Carlson A."/>
            <person name="Copeland A."/>
            <person name="Coutinho P.M."/>
            <person name="de Vries R.P."/>
            <person name="Ferreira P."/>
            <person name="Findley K."/>
            <person name="Foster B."/>
            <person name="Gaskell J."/>
            <person name="Glotzer D."/>
            <person name="Gorecki P."/>
            <person name="Heitman J."/>
            <person name="Hesse C."/>
            <person name="Hori C."/>
            <person name="Igarashi K."/>
            <person name="Jurgens J.A."/>
            <person name="Kallen N."/>
            <person name="Kersten P."/>
            <person name="Kohler A."/>
            <person name="Kuees U."/>
            <person name="Kumar T.K.A."/>
            <person name="Kuo A."/>
            <person name="LaButti K."/>
            <person name="Larrondo L.F."/>
            <person name="Lindquist E."/>
            <person name="Ling A."/>
            <person name="Lombard V."/>
            <person name="Lucas S."/>
            <person name="Lundell T."/>
            <person name="Martin R."/>
            <person name="McLaughlin D.J."/>
            <person name="Morgenstern I."/>
            <person name="Morin E."/>
            <person name="Murat C."/>
            <person name="Nagy L.G."/>
            <person name="Nolan M."/>
            <person name="Ohm R.A."/>
            <person name="Patyshakuliyeva A."/>
            <person name="Rokas A."/>
            <person name="Ruiz-Duenas F.J."/>
            <person name="Sabat G."/>
            <person name="Salamov A."/>
            <person name="Samejima M."/>
            <person name="Schmutz J."/>
            <person name="Slot J.C."/>
            <person name="St John F."/>
            <person name="Stenlid J."/>
            <person name="Sun H."/>
            <person name="Sun S."/>
            <person name="Syed K."/>
            <person name="Tsang A."/>
            <person name="Wiebenga A."/>
            <person name="Young D."/>
            <person name="Pisabarro A."/>
            <person name="Eastwood D.C."/>
            <person name="Martin F."/>
            <person name="Cullen D."/>
            <person name="Grigoriev I.V."/>
            <person name="Hibbett D.S."/>
        </authorList>
    </citation>
    <scope>NUCLEOTIDE SEQUENCE [LARGE SCALE GENOMIC DNA]</scope>
    <source>
        <strain evidence="2 3">MD-104</strain>
    </source>
</reference>
<proteinExistence type="predicted"/>
<organism evidence="2 3">
    <name type="scientific">Wolfiporia cocos (strain MD-104)</name>
    <name type="common">Brown rot fungus</name>
    <dbReference type="NCBI Taxonomy" id="742152"/>
    <lineage>
        <taxon>Eukaryota</taxon>
        <taxon>Fungi</taxon>
        <taxon>Dikarya</taxon>
        <taxon>Basidiomycota</taxon>
        <taxon>Agaricomycotina</taxon>
        <taxon>Agaricomycetes</taxon>
        <taxon>Polyporales</taxon>
        <taxon>Phaeolaceae</taxon>
        <taxon>Wolfiporia</taxon>
    </lineage>
</organism>
<dbReference type="STRING" id="742152.A0A2H3J989"/>
<dbReference type="AlphaFoldDB" id="A0A2H3J989"/>
<accession>A0A2H3J989</accession>
<gene>
    <name evidence="2" type="ORF">WOLCODRAFT_66711</name>
</gene>
<protein>
    <submittedName>
        <fullName evidence="2">Uncharacterized protein</fullName>
    </submittedName>
</protein>
<evidence type="ECO:0000256" key="1">
    <source>
        <dbReference type="SAM" id="MobiDB-lite"/>
    </source>
</evidence>